<dbReference type="InterPro" id="IPR036770">
    <property type="entry name" value="Ankyrin_rpt-contain_sf"/>
</dbReference>
<dbReference type="Gene3D" id="1.25.40.20">
    <property type="entry name" value="Ankyrin repeat-containing domain"/>
    <property type="match status" value="1"/>
</dbReference>
<evidence type="ECO:0000256" key="2">
    <source>
        <dbReference type="SAM" id="MobiDB-lite"/>
    </source>
</evidence>
<organism evidence="3 4">
    <name type="scientific">Prymnesium parvum</name>
    <name type="common">Toxic golden alga</name>
    <dbReference type="NCBI Taxonomy" id="97485"/>
    <lineage>
        <taxon>Eukaryota</taxon>
        <taxon>Haptista</taxon>
        <taxon>Haptophyta</taxon>
        <taxon>Prymnesiophyceae</taxon>
        <taxon>Prymnesiales</taxon>
        <taxon>Prymnesiaceae</taxon>
        <taxon>Prymnesium</taxon>
    </lineage>
</organism>
<dbReference type="InterPro" id="IPR002110">
    <property type="entry name" value="Ankyrin_rpt"/>
</dbReference>
<dbReference type="PROSITE" id="PS50088">
    <property type="entry name" value="ANK_REPEAT"/>
    <property type="match status" value="1"/>
</dbReference>
<dbReference type="Proteomes" id="UP001515480">
    <property type="component" value="Unassembled WGS sequence"/>
</dbReference>
<protein>
    <submittedName>
        <fullName evidence="3">Uncharacterized protein</fullName>
    </submittedName>
</protein>
<evidence type="ECO:0000313" key="4">
    <source>
        <dbReference type="Proteomes" id="UP001515480"/>
    </source>
</evidence>
<accession>A0AB34IUZ7</accession>
<dbReference type="SUPFAM" id="SSF48403">
    <property type="entry name" value="Ankyrin repeat"/>
    <property type="match status" value="1"/>
</dbReference>
<feature type="compositionally biased region" description="Basic and acidic residues" evidence="2">
    <location>
        <begin position="11"/>
        <end position="28"/>
    </location>
</feature>
<dbReference type="EMBL" id="JBGBPQ010000017">
    <property type="protein sequence ID" value="KAL1507660.1"/>
    <property type="molecule type" value="Genomic_DNA"/>
</dbReference>
<feature type="region of interest" description="Disordered" evidence="2">
    <location>
        <begin position="1"/>
        <end position="36"/>
    </location>
</feature>
<proteinExistence type="predicted"/>
<feature type="repeat" description="ANK" evidence="1">
    <location>
        <begin position="119"/>
        <end position="154"/>
    </location>
</feature>
<dbReference type="AlphaFoldDB" id="A0AB34IUZ7"/>
<name>A0AB34IUZ7_PRYPA</name>
<evidence type="ECO:0000256" key="1">
    <source>
        <dbReference type="PROSITE-ProRule" id="PRU00023"/>
    </source>
</evidence>
<sequence>MSWFAWLLAPEEPRTPDAKRQRRDDEPAAPRAASAWDDAALAARQRRLGSLPAASQQLLSELFRVLCGEEEVCGEDETVLERDPGFEKAPPLRQADCARVRHILSCGASGVDASWRSIYGETLVHLALEYDHRHPPEMLLVVLEAGADPTARNELDGELAVESSWLACSEDEHVVAKRECILQFCEQWRRGACYATHCSPATAPAAP</sequence>
<reference evidence="3 4" key="1">
    <citation type="journal article" date="2024" name="Science">
        <title>Giant polyketide synthase enzymes in the biosynthesis of giant marine polyether toxins.</title>
        <authorList>
            <person name="Fallon T.R."/>
            <person name="Shende V.V."/>
            <person name="Wierzbicki I.H."/>
            <person name="Pendleton A.L."/>
            <person name="Watervoot N.F."/>
            <person name="Auber R.P."/>
            <person name="Gonzalez D.J."/>
            <person name="Wisecaver J.H."/>
            <person name="Moore B.S."/>
        </authorList>
    </citation>
    <scope>NUCLEOTIDE SEQUENCE [LARGE SCALE GENOMIC DNA]</scope>
    <source>
        <strain evidence="3 4">12B1</strain>
    </source>
</reference>
<keyword evidence="1" id="KW-0040">ANK repeat</keyword>
<evidence type="ECO:0000313" key="3">
    <source>
        <dbReference type="EMBL" id="KAL1507660.1"/>
    </source>
</evidence>
<gene>
    <name evidence="3" type="ORF">AB1Y20_007277</name>
</gene>
<keyword evidence="4" id="KW-1185">Reference proteome</keyword>
<comment type="caution">
    <text evidence="3">The sequence shown here is derived from an EMBL/GenBank/DDBJ whole genome shotgun (WGS) entry which is preliminary data.</text>
</comment>